<dbReference type="GO" id="GO:0005737">
    <property type="term" value="C:cytoplasm"/>
    <property type="evidence" value="ECO:0007669"/>
    <property type="project" value="UniProtKB-SubCell"/>
</dbReference>
<dbReference type="SUPFAM" id="SSF51621">
    <property type="entry name" value="Phosphoenolpyruvate/pyruvate domain"/>
    <property type="match status" value="1"/>
</dbReference>
<keyword evidence="14 17" id="KW-0418">Kinase</keyword>
<evidence type="ECO:0000256" key="3">
    <source>
        <dbReference type="ARBA" id="ARBA00002728"/>
    </source>
</evidence>
<dbReference type="GO" id="GO:0046872">
    <property type="term" value="F:metal ion binding"/>
    <property type="evidence" value="ECO:0007669"/>
    <property type="project" value="UniProtKB-KW"/>
</dbReference>
<dbReference type="InterPro" id="IPR008731">
    <property type="entry name" value="PTS_EIN"/>
</dbReference>
<evidence type="ECO:0000256" key="16">
    <source>
        <dbReference type="ARBA" id="ARBA00033235"/>
    </source>
</evidence>
<keyword evidence="24" id="KW-0614">Plasmid</keyword>
<evidence type="ECO:0000256" key="14">
    <source>
        <dbReference type="ARBA" id="ARBA00022777"/>
    </source>
</evidence>
<evidence type="ECO:0000256" key="6">
    <source>
        <dbReference type="ARBA" id="ARBA00012232"/>
    </source>
</evidence>
<dbReference type="SUPFAM" id="SSF47831">
    <property type="entry name" value="Enzyme I of the PEP:sugar phosphotransferase system HPr-binding (sub)domain"/>
    <property type="match status" value="1"/>
</dbReference>
<feature type="active site" description="Proton donor" evidence="18">
    <location>
        <position position="502"/>
    </location>
</feature>
<dbReference type="GO" id="GO:0016301">
    <property type="term" value="F:kinase activity"/>
    <property type="evidence" value="ECO:0007669"/>
    <property type="project" value="UniProtKB-KW"/>
</dbReference>
<feature type="binding site" evidence="19">
    <location>
        <position position="332"/>
    </location>
    <ligand>
        <name>phosphoenolpyruvate</name>
        <dbReference type="ChEBI" id="CHEBI:58702"/>
    </ligand>
</feature>
<dbReference type="InterPro" id="IPR008279">
    <property type="entry name" value="PEP-util_enz_mobile_dom"/>
</dbReference>
<feature type="binding site" evidence="19">
    <location>
        <position position="296"/>
    </location>
    <ligand>
        <name>phosphoenolpyruvate</name>
        <dbReference type="ChEBI" id="CHEBI:58702"/>
    </ligand>
</feature>
<evidence type="ECO:0000256" key="20">
    <source>
        <dbReference type="PIRSR" id="PIRSR000732-3"/>
    </source>
</evidence>
<dbReference type="AlphaFoldDB" id="Q1J378"/>
<keyword evidence="12 17" id="KW-0598">Phosphotransferase system</keyword>
<dbReference type="EC" id="2.7.3.9" evidence="6 17"/>
<evidence type="ECO:0000259" key="21">
    <source>
        <dbReference type="Pfam" id="PF00391"/>
    </source>
</evidence>
<comment type="catalytic activity">
    <reaction evidence="1 17">
        <text>L-histidyl-[protein] + phosphoenolpyruvate = N(pros)-phospho-L-histidyl-[protein] + pyruvate</text>
        <dbReference type="Rhea" id="RHEA:23880"/>
        <dbReference type="Rhea" id="RHEA-COMP:9745"/>
        <dbReference type="Rhea" id="RHEA-COMP:9746"/>
        <dbReference type="ChEBI" id="CHEBI:15361"/>
        <dbReference type="ChEBI" id="CHEBI:29979"/>
        <dbReference type="ChEBI" id="CHEBI:58702"/>
        <dbReference type="ChEBI" id="CHEBI:64837"/>
        <dbReference type="EC" id="2.7.3.9"/>
    </reaction>
</comment>
<dbReference type="InterPro" id="IPR024692">
    <property type="entry name" value="PTS_EI"/>
</dbReference>
<dbReference type="Gene3D" id="3.50.30.10">
    <property type="entry name" value="Phosphohistidine domain"/>
    <property type="match status" value="1"/>
</dbReference>
<feature type="domain" description="PEP-utilising enzyme C-terminal" evidence="22">
    <location>
        <begin position="260"/>
        <end position="538"/>
    </location>
</feature>
<dbReference type="InterPro" id="IPR006318">
    <property type="entry name" value="PTS_EI-like"/>
</dbReference>
<keyword evidence="13 17" id="KW-0479">Metal-binding</keyword>
<feature type="domain" description="PEP-utilising enzyme mobile" evidence="21">
    <location>
        <begin position="154"/>
        <end position="225"/>
    </location>
</feature>
<evidence type="ECO:0000256" key="9">
    <source>
        <dbReference type="ARBA" id="ARBA00022490"/>
    </source>
</evidence>
<organism evidence="24 25">
    <name type="scientific">Deinococcus geothermalis (strain DSM 11300 / CIP 105573 / AG-3a)</name>
    <dbReference type="NCBI Taxonomy" id="319795"/>
    <lineage>
        <taxon>Bacteria</taxon>
        <taxon>Thermotogati</taxon>
        <taxon>Deinococcota</taxon>
        <taxon>Deinococci</taxon>
        <taxon>Deinococcales</taxon>
        <taxon>Deinococcaceae</taxon>
        <taxon>Deinococcus</taxon>
    </lineage>
</organism>
<evidence type="ECO:0000256" key="11">
    <source>
        <dbReference type="ARBA" id="ARBA00022679"/>
    </source>
</evidence>
<feature type="binding site" evidence="19">
    <location>
        <begin position="454"/>
        <end position="455"/>
    </location>
    <ligand>
        <name>phosphoenolpyruvate</name>
        <dbReference type="ChEBI" id="CHEBI:58702"/>
    </ligand>
</feature>
<evidence type="ECO:0000256" key="10">
    <source>
        <dbReference type="ARBA" id="ARBA00022597"/>
    </source>
</evidence>
<dbReference type="PANTHER" id="PTHR46244:SF3">
    <property type="entry name" value="PHOSPHOENOLPYRUVATE-PROTEIN PHOSPHOTRANSFERASE"/>
    <property type="match status" value="1"/>
</dbReference>
<proteinExistence type="inferred from homology"/>
<protein>
    <recommendedName>
        <fullName evidence="7 17">Phosphoenolpyruvate-protein phosphotransferase</fullName>
        <ecNumber evidence="6 17">2.7.3.9</ecNumber>
    </recommendedName>
    <alternativeName>
        <fullName evidence="16 17">Phosphotransferase system, enzyme I</fullName>
    </alternativeName>
</protein>
<dbReference type="Gene3D" id="1.10.274.10">
    <property type="entry name" value="PtsI, HPr-binding domain"/>
    <property type="match status" value="1"/>
</dbReference>
<dbReference type="Pfam" id="PF02896">
    <property type="entry name" value="PEP-utilizers_C"/>
    <property type="match status" value="1"/>
</dbReference>
<evidence type="ECO:0000256" key="2">
    <source>
        <dbReference type="ARBA" id="ARBA00001946"/>
    </source>
</evidence>
<dbReference type="PRINTS" id="PR01736">
    <property type="entry name" value="PHPHTRNFRASE"/>
</dbReference>
<dbReference type="PIRSF" id="PIRSF000732">
    <property type="entry name" value="PTS_enzyme_I"/>
    <property type="match status" value="1"/>
</dbReference>
<evidence type="ECO:0000256" key="4">
    <source>
        <dbReference type="ARBA" id="ARBA00004496"/>
    </source>
</evidence>
<evidence type="ECO:0000256" key="1">
    <source>
        <dbReference type="ARBA" id="ARBA00000683"/>
    </source>
</evidence>
<evidence type="ECO:0000256" key="5">
    <source>
        <dbReference type="ARBA" id="ARBA00007837"/>
    </source>
</evidence>
<comment type="subcellular location">
    <subcellularLocation>
        <location evidence="4 17">Cytoplasm</location>
    </subcellularLocation>
</comment>
<dbReference type="eggNOG" id="COG1080">
    <property type="taxonomic scope" value="Bacteria"/>
</dbReference>
<evidence type="ECO:0000256" key="18">
    <source>
        <dbReference type="PIRSR" id="PIRSR000732-1"/>
    </source>
</evidence>
<feature type="domain" description="Phosphotransferase system enzyme I N-terminal" evidence="23">
    <location>
        <begin position="6"/>
        <end position="126"/>
    </location>
</feature>
<comment type="similarity">
    <text evidence="5 17">Belongs to the PEP-utilizing enzyme family.</text>
</comment>
<dbReference type="PROSITE" id="PS00370">
    <property type="entry name" value="PEP_ENZYMES_PHOS_SITE"/>
    <property type="match status" value="1"/>
</dbReference>
<evidence type="ECO:0000256" key="15">
    <source>
        <dbReference type="ARBA" id="ARBA00022842"/>
    </source>
</evidence>
<dbReference type="Pfam" id="PF05524">
    <property type="entry name" value="PEP-utilisers_N"/>
    <property type="match status" value="1"/>
</dbReference>
<feature type="binding site" evidence="20">
    <location>
        <position position="455"/>
    </location>
    <ligand>
        <name>Mg(2+)</name>
        <dbReference type="ChEBI" id="CHEBI:18420"/>
    </ligand>
</feature>
<dbReference type="Pfam" id="PF00391">
    <property type="entry name" value="PEP-utilizers"/>
    <property type="match status" value="1"/>
</dbReference>
<geneLocation type="plasmid" evidence="24 25">
    <name>pDGEO01</name>
</geneLocation>
<evidence type="ECO:0000256" key="13">
    <source>
        <dbReference type="ARBA" id="ARBA00022723"/>
    </source>
</evidence>
<accession>Q1J378</accession>
<comment type="function">
    <text evidence="3 17">General (non sugar-specific) component of the phosphoenolpyruvate-dependent sugar phosphotransferase system (sugar PTS). This major carbohydrate active-transport system catalyzes the phosphorylation of incoming sugar substrates concomitantly with their translocation across the cell membrane. Enzyme I transfers the phosphoryl group from phosphoenolpyruvate (PEP) to the phosphoryl carrier protein (HPr).</text>
</comment>
<dbReference type="SUPFAM" id="SSF52009">
    <property type="entry name" value="Phosphohistidine domain"/>
    <property type="match status" value="1"/>
</dbReference>
<comment type="cofactor">
    <cofactor evidence="2 17 20">
        <name>Mg(2+)</name>
        <dbReference type="ChEBI" id="CHEBI:18420"/>
    </cofactor>
</comment>
<dbReference type="NCBIfam" id="TIGR01417">
    <property type="entry name" value="PTS_I_fam"/>
    <property type="match status" value="1"/>
</dbReference>
<dbReference type="GO" id="GO:0009401">
    <property type="term" value="P:phosphoenolpyruvate-dependent sugar phosphotransferase system"/>
    <property type="evidence" value="ECO:0007669"/>
    <property type="project" value="UniProtKB-KW"/>
</dbReference>
<dbReference type="RefSeq" id="WP_011525944.1">
    <property type="nucleotide sequence ID" value="NC_008010.2"/>
</dbReference>
<evidence type="ECO:0000256" key="19">
    <source>
        <dbReference type="PIRSR" id="PIRSR000732-2"/>
    </source>
</evidence>
<dbReference type="EMBL" id="CP000358">
    <property type="protein sequence ID" value="ABF44056.1"/>
    <property type="molecule type" value="Genomic_DNA"/>
</dbReference>
<dbReference type="KEGG" id="dge:Dgeo_2622"/>
<dbReference type="Gene3D" id="3.20.20.60">
    <property type="entry name" value="Phosphoenolpyruvate-binding domains"/>
    <property type="match status" value="1"/>
</dbReference>
<dbReference type="InterPro" id="IPR040442">
    <property type="entry name" value="Pyrv_kinase-like_dom_sf"/>
</dbReference>
<name>Q1J378_DEIGD</name>
<evidence type="ECO:0000313" key="25">
    <source>
        <dbReference type="Proteomes" id="UP000002431"/>
    </source>
</evidence>
<dbReference type="HOGENOM" id="CLU_007308_7_0_0"/>
<dbReference type="InterPro" id="IPR018274">
    <property type="entry name" value="PEP_util_AS"/>
</dbReference>
<keyword evidence="11 17" id="KW-0808">Transferase</keyword>
<dbReference type="InterPro" id="IPR000121">
    <property type="entry name" value="PEP_util_C"/>
</dbReference>
<keyword evidence="25" id="KW-1185">Reference proteome</keyword>
<evidence type="ECO:0000259" key="23">
    <source>
        <dbReference type="Pfam" id="PF05524"/>
    </source>
</evidence>
<keyword evidence="8 17" id="KW-0813">Transport</keyword>
<evidence type="ECO:0000256" key="7">
    <source>
        <dbReference type="ARBA" id="ARBA00016544"/>
    </source>
</evidence>
<dbReference type="InterPro" id="IPR036618">
    <property type="entry name" value="PtsI_HPr-bd_sf"/>
</dbReference>
<gene>
    <name evidence="24" type="ordered locus">Dgeo_2622</name>
</gene>
<evidence type="ECO:0000256" key="12">
    <source>
        <dbReference type="ARBA" id="ARBA00022683"/>
    </source>
</evidence>
<keyword evidence="15 17" id="KW-0460">Magnesium</keyword>
<dbReference type="InterPro" id="IPR015813">
    <property type="entry name" value="Pyrv/PenolPyrv_kinase-like_dom"/>
</dbReference>
<dbReference type="InterPro" id="IPR050499">
    <property type="entry name" value="PEP-utilizing_PTS_enzyme"/>
</dbReference>
<evidence type="ECO:0000259" key="22">
    <source>
        <dbReference type="Pfam" id="PF02896"/>
    </source>
</evidence>
<dbReference type="GO" id="GO:0008965">
    <property type="term" value="F:phosphoenolpyruvate-protein phosphotransferase activity"/>
    <property type="evidence" value="ECO:0007669"/>
    <property type="project" value="UniProtKB-EC"/>
</dbReference>
<keyword evidence="10 17" id="KW-0762">Sugar transport</keyword>
<sequence>MPDTLSGIAASPGLGVGPAFVVRPPDLGFETRGGQDPVAERARLNAALAASRAEIEHVRERVRAHLGDEEAAIFDAHLLLLADPELETAIEAGLRDGLNAEAALVGASDTFIAMFERLEDAYLRERAADLSDVRNRVLAHLLGRPPADLAALSAPAVIVAHDLAPSDTAQLDRSLVRGIVTAVGGRTSHSAIMARALGIPAVVGVGEALSTVPSGVVLLVDGDAGRVTVNPDAGEVAAAETWMRRAKEERTRLTALVGRAGRTADGMRVELAANIGSPADLGLALENGAEGIGLYRTEFLYLGRDTLPSEEEQYGAYRTVLEGMAGRPVVIRTLDVGGDKALPTLNLPPEENPFLGLRAIRLCLARPDLFRVQLRALLRASVHGDLRVMFPMIATVQEFRQARALLDEERARLTAQGVPVADHIQVGMMVEIPAAAVLARQFAREVDFFSIGSNDLIGYTLAADRLNEQVANLYQPLNPAILALIAQTCAGAAAEGRWVGVCGEMAADPLALPLLVGLGVTELSMSAPALLPRREQVLALDAGKARELAAQALTLDTAQEVEAAVRAAFPELHSLDARRLEPHA</sequence>
<feature type="binding site" evidence="20">
    <location>
        <position position="431"/>
    </location>
    <ligand>
        <name>Mg(2+)</name>
        <dbReference type="ChEBI" id="CHEBI:18420"/>
    </ligand>
</feature>
<feature type="binding site" evidence="19">
    <location>
        <position position="465"/>
    </location>
    <ligand>
        <name>phosphoenolpyruvate</name>
        <dbReference type="ChEBI" id="CHEBI:58702"/>
    </ligand>
</feature>
<feature type="active site" description="Tele-phosphohistidine intermediate" evidence="18">
    <location>
        <position position="189"/>
    </location>
</feature>
<dbReference type="InterPro" id="IPR036637">
    <property type="entry name" value="Phosphohistidine_dom_sf"/>
</dbReference>
<evidence type="ECO:0000256" key="17">
    <source>
        <dbReference type="PIRNR" id="PIRNR000732"/>
    </source>
</evidence>
<reference evidence="24" key="1">
    <citation type="submission" date="2006-04" db="EMBL/GenBank/DDBJ databases">
        <title>Complete sequence of plasmid1 pDGEO01 of Deinococcus geothermalis DSM 11300.</title>
        <authorList>
            <consortium name="US DOE Joint Genome Institute"/>
            <person name="Copeland A."/>
            <person name="Lucas S."/>
            <person name="Lapidus A."/>
            <person name="Barry K."/>
            <person name="Detter J.C."/>
            <person name="Glavina del Rio T."/>
            <person name="Hammon N."/>
            <person name="Israni S."/>
            <person name="Dalin E."/>
            <person name="Tice H."/>
            <person name="Pitluck S."/>
            <person name="Brettin T."/>
            <person name="Bruce D."/>
            <person name="Han C."/>
            <person name="Tapia R."/>
            <person name="Saunders E."/>
            <person name="Gilna P."/>
            <person name="Schmutz J."/>
            <person name="Larimer F."/>
            <person name="Land M."/>
            <person name="Hauser L."/>
            <person name="Kyrpides N."/>
            <person name="Kim E."/>
            <person name="Daly M.J."/>
            <person name="Fredrickson J.K."/>
            <person name="Makarova K.S."/>
            <person name="Gaidamakova E.K."/>
            <person name="Zhai M."/>
            <person name="Richardson P."/>
        </authorList>
    </citation>
    <scope>NUCLEOTIDE SEQUENCE</scope>
    <source>
        <strain evidence="24">DSM 11300</strain>
        <plasmid evidence="24">pDGEO01</plasmid>
    </source>
</reference>
<evidence type="ECO:0000256" key="8">
    <source>
        <dbReference type="ARBA" id="ARBA00022448"/>
    </source>
</evidence>
<dbReference type="PANTHER" id="PTHR46244">
    <property type="entry name" value="PHOSPHOENOLPYRUVATE-PROTEIN PHOSPHOTRANSFERASE"/>
    <property type="match status" value="1"/>
</dbReference>
<keyword evidence="9 17" id="KW-0963">Cytoplasm</keyword>
<dbReference type="Proteomes" id="UP000002431">
    <property type="component" value="Plasmid pDGEO01"/>
</dbReference>
<evidence type="ECO:0000313" key="24">
    <source>
        <dbReference type="EMBL" id="ABF44056.1"/>
    </source>
</evidence>